<dbReference type="RefSeq" id="XP_049842820.1">
    <property type="nucleotide sequence ID" value="XM_049986863.1"/>
</dbReference>
<keyword evidence="4" id="KW-0862">Zinc</keyword>
<dbReference type="CDD" id="cd00326">
    <property type="entry name" value="alpha_CA"/>
    <property type="match status" value="1"/>
</dbReference>
<sequence length="313" mass="34604">MPSAATAFIPALLVLLYVTRGSAEARPEGFAYEGRLGPSHWSEEFKSCAGKYQSPIDIEEHLVTQVRLPALRFRGFRTPPASATATNNGHTVLVQFNTSEPAVLSGGPLRGNYQFAQLHFHWGANDSVGSEDTINNHSFPLELHMVFYKTDYGSFNGALSHKDGLAVVALFYEVFGDDNPVYAELAEAIPQVEAPGSKVPLRRALLLGDLLPDNRELYFTYNGSLTTPPCSEVVTWIEFKTPTLLSHRQVDVFRNMKSEDGLLTHNFRPVQPLGDRAVLFNVGNLPPAVAPRAPTTSFQTLLTALFTLLWRHH</sequence>
<dbReference type="Pfam" id="PF00194">
    <property type="entry name" value="Carb_anhydrase"/>
    <property type="match status" value="1"/>
</dbReference>
<proteinExistence type="evidence at transcript level"/>
<dbReference type="Gene3D" id="3.10.200.10">
    <property type="entry name" value="Alpha carbonic anhydrase"/>
    <property type="match status" value="1"/>
</dbReference>
<evidence type="ECO:0000259" key="7">
    <source>
        <dbReference type="PROSITE" id="PS51144"/>
    </source>
</evidence>
<evidence type="ECO:0000313" key="8">
    <source>
        <dbReference type="EMBL" id="QVD39280.1"/>
    </source>
</evidence>
<reference evidence="8" key="1">
    <citation type="journal article" date="2021" name="J. Neurophysiol.">
        <title>Gene transcription changes in a locust model of noise-induced deafness.</title>
        <authorList>
            <person name="French A.S."/>
            <person name="Warren B."/>
        </authorList>
    </citation>
    <scope>NUCLEOTIDE SEQUENCE</scope>
</reference>
<keyword evidence="3" id="KW-0479">Metal-binding</keyword>
<dbReference type="FunFam" id="3.10.200.10:FF:000003">
    <property type="entry name" value="Carbonic anhydrase 12"/>
    <property type="match status" value="1"/>
</dbReference>
<dbReference type="InterPro" id="IPR023561">
    <property type="entry name" value="Carbonic_anhydrase_a-class"/>
</dbReference>
<evidence type="ECO:0000256" key="6">
    <source>
        <dbReference type="SAM" id="SignalP"/>
    </source>
</evidence>
<dbReference type="EC" id="4.2.1.1" evidence="2"/>
<dbReference type="GO" id="GO:0008270">
    <property type="term" value="F:zinc ion binding"/>
    <property type="evidence" value="ECO:0007669"/>
    <property type="project" value="InterPro"/>
</dbReference>
<name>A0A8E5NI70_SCHGR</name>
<feature type="signal peptide" evidence="6">
    <location>
        <begin position="1"/>
        <end position="25"/>
    </location>
</feature>
<dbReference type="SUPFAM" id="SSF51069">
    <property type="entry name" value="Carbonic anhydrase"/>
    <property type="match status" value="1"/>
</dbReference>
<organism evidence="8">
    <name type="scientific">Schistocerca gregaria</name>
    <name type="common">Desert locust</name>
    <name type="synonym">Gryllus gregarius</name>
    <dbReference type="NCBI Taxonomy" id="7010"/>
    <lineage>
        <taxon>Eukaryota</taxon>
        <taxon>Metazoa</taxon>
        <taxon>Ecdysozoa</taxon>
        <taxon>Arthropoda</taxon>
        <taxon>Hexapoda</taxon>
        <taxon>Insecta</taxon>
        <taxon>Pterygota</taxon>
        <taxon>Neoptera</taxon>
        <taxon>Polyneoptera</taxon>
        <taxon>Orthoptera</taxon>
        <taxon>Caelifera</taxon>
        <taxon>Acrididea</taxon>
        <taxon>Acridomorpha</taxon>
        <taxon>Acridoidea</taxon>
        <taxon>Acrididae</taxon>
        <taxon>Cyrtacanthacridinae</taxon>
        <taxon>Schistocerca</taxon>
    </lineage>
</organism>
<dbReference type="GO" id="GO:0004089">
    <property type="term" value="F:carbonate dehydratase activity"/>
    <property type="evidence" value="ECO:0007669"/>
    <property type="project" value="UniProtKB-EC"/>
</dbReference>
<dbReference type="EMBL" id="MW962514">
    <property type="protein sequence ID" value="QVD39280.1"/>
    <property type="molecule type" value="mRNA"/>
</dbReference>
<dbReference type="AlphaFoldDB" id="A0A8E5NI70"/>
<dbReference type="InterPro" id="IPR036398">
    <property type="entry name" value="CA_dom_sf"/>
</dbReference>
<accession>A0A8E5NI70</accession>
<protein>
    <recommendedName>
        <fullName evidence="2">carbonic anhydrase</fullName>
        <ecNumber evidence="2">4.2.1.1</ecNumber>
    </recommendedName>
</protein>
<feature type="chain" id="PRO_5034798726" description="carbonic anhydrase" evidence="6">
    <location>
        <begin position="26"/>
        <end position="313"/>
    </location>
</feature>
<dbReference type="SMART" id="SM01057">
    <property type="entry name" value="Carb_anhydrase"/>
    <property type="match status" value="1"/>
</dbReference>
<dbReference type="GeneID" id="126293589"/>
<evidence type="ECO:0000256" key="1">
    <source>
        <dbReference type="ARBA" id="ARBA00010718"/>
    </source>
</evidence>
<dbReference type="InterPro" id="IPR001148">
    <property type="entry name" value="CA_dom"/>
</dbReference>
<comment type="similarity">
    <text evidence="1">Belongs to the alpha-carbonic anhydrase family.</text>
</comment>
<dbReference type="PROSITE" id="PS51144">
    <property type="entry name" value="ALPHA_CA_2"/>
    <property type="match status" value="1"/>
</dbReference>
<evidence type="ECO:0000256" key="2">
    <source>
        <dbReference type="ARBA" id="ARBA00012925"/>
    </source>
</evidence>
<dbReference type="KEGG" id="sgre:126293589"/>
<dbReference type="PANTHER" id="PTHR18952:SF124">
    <property type="entry name" value="CARBONIC ANHYDRASE 7"/>
    <property type="match status" value="1"/>
</dbReference>
<keyword evidence="6" id="KW-0732">Signal</keyword>
<dbReference type="GO" id="GO:0005737">
    <property type="term" value="C:cytoplasm"/>
    <property type="evidence" value="ECO:0007669"/>
    <property type="project" value="TreeGrafter"/>
</dbReference>
<feature type="domain" description="Alpha-carbonic anhydrase" evidence="7">
    <location>
        <begin position="28"/>
        <end position="282"/>
    </location>
</feature>
<evidence type="ECO:0000256" key="5">
    <source>
        <dbReference type="ARBA" id="ARBA00023180"/>
    </source>
</evidence>
<evidence type="ECO:0000256" key="4">
    <source>
        <dbReference type="ARBA" id="ARBA00022833"/>
    </source>
</evidence>
<dbReference type="PANTHER" id="PTHR18952">
    <property type="entry name" value="CARBONIC ANHYDRASE"/>
    <property type="match status" value="1"/>
</dbReference>
<evidence type="ECO:0000256" key="3">
    <source>
        <dbReference type="ARBA" id="ARBA00022723"/>
    </source>
</evidence>
<dbReference type="OrthoDB" id="429145at2759"/>
<keyword evidence="5" id="KW-0325">Glycoprotein</keyword>